<evidence type="ECO:0000313" key="3">
    <source>
        <dbReference type="EMBL" id="CAE0837739.1"/>
    </source>
</evidence>
<protein>
    <recommendedName>
        <fullName evidence="2">Copper homeostasis protein cutC homolog</fullName>
    </recommendedName>
</protein>
<evidence type="ECO:0000256" key="1">
    <source>
        <dbReference type="ARBA" id="ARBA00007768"/>
    </source>
</evidence>
<dbReference type="InterPro" id="IPR036822">
    <property type="entry name" value="CutC-like_dom_sf"/>
</dbReference>
<comment type="similarity">
    <text evidence="1">Belongs to the CutC family.</text>
</comment>
<dbReference type="HAMAP" id="MF_00795">
    <property type="entry name" value="CutC"/>
    <property type="match status" value="1"/>
</dbReference>
<proteinExistence type="inferred from homology"/>
<evidence type="ECO:0000256" key="2">
    <source>
        <dbReference type="ARBA" id="ARBA00019014"/>
    </source>
</evidence>
<accession>A0A7S4GI21</accession>
<dbReference type="AlphaFoldDB" id="A0A7S4GI21"/>
<organism evidence="3">
    <name type="scientific">Eutreptiella gymnastica</name>
    <dbReference type="NCBI Taxonomy" id="73025"/>
    <lineage>
        <taxon>Eukaryota</taxon>
        <taxon>Discoba</taxon>
        <taxon>Euglenozoa</taxon>
        <taxon>Euglenida</taxon>
        <taxon>Spirocuta</taxon>
        <taxon>Euglenophyceae</taxon>
        <taxon>Eutreptiales</taxon>
        <taxon>Eutreptiaceae</taxon>
        <taxon>Eutreptiella</taxon>
    </lineage>
</organism>
<dbReference type="Pfam" id="PF03932">
    <property type="entry name" value="CutC"/>
    <property type="match status" value="1"/>
</dbReference>
<name>A0A7S4GI21_9EUGL</name>
<dbReference type="GO" id="GO:0005507">
    <property type="term" value="F:copper ion binding"/>
    <property type="evidence" value="ECO:0007669"/>
    <property type="project" value="TreeGrafter"/>
</dbReference>
<dbReference type="FunFam" id="3.20.20.380:FF:000001">
    <property type="entry name" value="Copper homeostasis protein CutC"/>
    <property type="match status" value="1"/>
</dbReference>
<dbReference type="Gene3D" id="3.20.20.380">
    <property type="entry name" value="Copper homeostasis (CutC) domain"/>
    <property type="match status" value="1"/>
</dbReference>
<dbReference type="SUPFAM" id="SSF110395">
    <property type="entry name" value="CutC-like"/>
    <property type="match status" value="1"/>
</dbReference>
<gene>
    <name evidence="3" type="ORF">EGYM00163_LOCUS49111</name>
</gene>
<sequence>MPFVNVEVCVDSVQSALNACCGGAHRIELCGDLVVGGTTPSLGLVKKVLQCTRQWAMQMLQPAPQVFAMIRPRAGDFLYSESEIEVMVEDITAFRDVPVDGVVFGVLTAEGAVDTKAMQRLMAAAAPLPVTFHRAIDMSCCLLTALETCITLGVANVLTSGGESTAEKGAAVLKQLVEKSAGRIAVMAGCGVNASNVAKIVQQSGVQQVHLSGRIEQDSGMIWRNAAVAMGAADAWEYKIYVCSQSKVRAVVDTLGHLIIS</sequence>
<dbReference type="PANTHER" id="PTHR12598:SF0">
    <property type="entry name" value="COPPER HOMEOSTASIS PROTEIN CUTC HOMOLOG"/>
    <property type="match status" value="1"/>
</dbReference>
<dbReference type="PANTHER" id="PTHR12598">
    <property type="entry name" value="COPPER HOMEOSTASIS PROTEIN CUTC"/>
    <property type="match status" value="1"/>
</dbReference>
<dbReference type="InterPro" id="IPR005627">
    <property type="entry name" value="CutC-like"/>
</dbReference>
<reference evidence="3" key="1">
    <citation type="submission" date="2021-01" db="EMBL/GenBank/DDBJ databases">
        <authorList>
            <person name="Corre E."/>
            <person name="Pelletier E."/>
            <person name="Niang G."/>
            <person name="Scheremetjew M."/>
            <person name="Finn R."/>
            <person name="Kale V."/>
            <person name="Holt S."/>
            <person name="Cochrane G."/>
            <person name="Meng A."/>
            <person name="Brown T."/>
            <person name="Cohen L."/>
        </authorList>
    </citation>
    <scope>NUCLEOTIDE SEQUENCE</scope>
    <source>
        <strain evidence="3">CCMP1594</strain>
    </source>
</reference>
<dbReference type="EMBL" id="HBJA01142439">
    <property type="protein sequence ID" value="CAE0837739.1"/>
    <property type="molecule type" value="Transcribed_RNA"/>
</dbReference>